<dbReference type="GeneID" id="101254407"/>
<evidence type="ECO:0000256" key="4">
    <source>
        <dbReference type="PROSITE-ProRule" id="PRU00175"/>
    </source>
</evidence>
<sequence length="158" mass="18379">MGFPLGYTDLNFPKLLLHLLSILFFIRKLICNLFTILGLPDFLEPDFPYPTRPGEENTRLCSVSAAIIREILPVVKFSEIVEPPEKCVVCLYEFDSGDEIRMLMNCRHVFHRSCVDRWMDHDQKTCPLCRKEFVPEGMMGIFNEKLWLALGVNDFCEE</sequence>
<evidence type="ECO:0000256" key="1">
    <source>
        <dbReference type="ARBA" id="ARBA00022723"/>
    </source>
</evidence>
<evidence type="ECO:0000256" key="5">
    <source>
        <dbReference type="SAM" id="Phobius"/>
    </source>
</evidence>
<keyword evidence="2 4" id="KW-0863">Zinc-finger</keyword>
<dbReference type="Gene3D" id="3.30.40.10">
    <property type="entry name" value="Zinc/RING finger domain, C3HC4 (zinc finger)"/>
    <property type="match status" value="1"/>
</dbReference>
<dbReference type="Proteomes" id="UP000004994">
    <property type="component" value="Chromosome 8"/>
</dbReference>
<dbReference type="SMART" id="SM00184">
    <property type="entry name" value="RING"/>
    <property type="match status" value="1"/>
</dbReference>
<keyword evidence="5" id="KW-1133">Transmembrane helix</keyword>
<proteinExistence type="predicted"/>
<keyword evidence="1" id="KW-0479">Metal-binding</keyword>
<dbReference type="STRING" id="4081.A0A3Q7HL17"/>
<reference evidence="7" key="2">
    <citation type="submission" date="2019-01" db="UniProtKB">
        <authorList>
            <consortium name="EnsemblPlants"/>
        </authorList>
    </citation>
    <scope>IDENTIFICATION</scope>
    <source>
        <strain evidence="7">cv. Heinz 1706</strain>
    </source>
</reference>
<dbReference type="InterPro" id="IPR013083">
    <property type="entry name" value="Znf_RING/FYVE/PHD"/>
</dbReference>
<evidence type="ECO:0000313" key="8">
    <source>
        <dbReference type="Proteomes" id="UP000004994"/>
    </source>
</evidence>
<dbReference type="KEGG" id="sly:101254407"/>
<dbReference type="GO" id="GO:0016567">
    <property type="term" value="P:protein ubiquitination"/>
    <property type="evidence" value="ECO:0000318"/>
    <property type="project" value="GO_Central"/>
</dbReference>
<dbReference type="EnsemblPlants" id="Solyc08g008080.1.1">
    <property type="protein sequence ID" value="Solyc08g008080.1.1.1"/>
    <property type="gene ID" value="Solyc08g008080.1"/>
</dbReference>
<evidence type="ECO:0000313" key="7">
    <source>
        <dbReference type="EnsemblPlants" id="Solyc08g008080.1.1.1"/>
    </source>
</evidence>
<evidence type="ECO:0000256" key="3">
    <source>
        <dbReference type="ARBA" id="ARBA00022833"/>
    </source>
</evidence>
<dbReference type="GO" id="GO:0008270">
    <property type="term" value="F:zinc ion binding"/>
    <property type="evidence" value="ECO:0007669"/>
    <property type="project" value="UniProtKB-KW"/>
</dbReference>
<keyword evidence="5" id="KW-0472">Membrane</keyword>
<keyword evidence="5" id="KW-0812">Transmembrane</keyword>
<gene>
    <name evidence="7" type="primary">LOC101254407</name>
</gene>
<dbReference type="PaxDb" id="4081-Solyc08g008080.1.1"/>
<dbReference type="FunCoup" id="A0A3Q7HL17">
    <property type="interactions" value="76"/>
</dbReference>
<reference evidence="7" key="1">
    <citation type="journal article" date="2012" name="Nature">
        <title>The tomato genome sequence provides insights into fleshy fruit evolution.</title>
        <authorList>
            <consortium name="Tomato Genome Consortium"/>
        </authorList>
    </citation>
    <scope>NUCLEOTIDE SEQUENCE [LARGE SCALE GENOMIC DNA]</scope>
    <source>
        <strain evidence="7">cv. Heinz 1706</strain>
    </source>
</reference>
<protein>
    <recommendedName>
        <fullName evidence="6">RING-type domain-containing protein</fullName>
    </recommendedName>
</protein>
<dbReference type="PANTHER" id="PTHR45969">
    <property type="entry name" value="RING ZINC FINGER PROTEIN-RELATED"/>
    <property type="match status" value="1"/>
</dbReference>
<organism evidence="7">
    <name type="scientific">Solanum lycopersicum</name>
    <name type="common">Tomato</name>
    <name type="synonym">Lycopersicon esculentum</name>
    <dbReference type="NCBI Taxonomy" id="4081"/>
    <lineage>
        <taxon>Eukaryota</taxon>
        <taxon>Viridiplantae</taxon>
        <taxon>Streptophyta</taxon>
        <taxon>Embryophyta</taxon>
        <taxon>Tracheophyta</taxon>
        <taxon>Spermatophyta</taxon>
        <taxon>Magnoliopsida</taxon>
        <taxon>eudicotyledons</taxon>
        <taxon>Gunneridae</taxon>
        <taxon>Pentapetalae</taxon>
        <taxon>asterids</taxon>
        <taxon>lamiids</taxon>
        <taxon>Solanales</taxon>
        <taxon>Solanaceae</taxon>
        <taxon>Solanoideae</taxon>
        <taxon>Solaneae</taxon>
        <taxon>Solanum</taxon>
        <taxon>Solanum subgen. Lycopersicon</taxon>
    </lineage>
</organism>
<dbReference type="SUPFAM" id="SSF57850">
    <property type="entry name" value="RING/U-box"/>
    <property type="match status" value="1"/>
</dbReference>
<dbReference type="GO" id="GO:0061630">
    <property type="term" value="F:ubiquitin protein ligase activity"/>
    <property type="evidence" value="ECO:0000318"/>
    <property type="project" value="GO_Central"/>
</dbReference>
<dbReference type="Pfam" id="PF13639">
    <property type="entry name" value="zf-RING_2"/>
    <property type="match status" value="1"/>
</dbReference>
<dbReference type="InParanoid" id="A0A3Q7HL17"/>
<dbReference type="AlphaFoldDB" id="A0A3Q7HL17"/>
<evidence type="ECO:0000256" key="2">
    <source>
        <dbReference type="ARBA" id="ARBA00022771"/>
    </source>
</evidence>
<dbReference type="OMA" id="AFNDRLW"/>
<dbReference type="PROSITE" id="PS50089">
    <property type="entry name" value="ZF_RING_2"/>
    <property type="match status" value="1"/>
</dbReference>
<dbReference type="OrthoDB" id="8062037at2759"/>
<feature type="transmembrane region" description="Helical" evidence="5">
    <location>
        <begin position="15"/>
        <end position="39"/>
    </location>
</feature>
<evidence type="ECO:0000259" key="6">
    <source>
        <dbReference type="PROSITE" id="PS50089"/>
    </source>
</evidence>
<dbReference type="PANTHER" id="PTHR45969:SF49">
    <property type="entry name" value="E3 UBIQUITIN-PROTEIN LIGASE RHA1B-LIKE"/>
    <property type="match status" value="1"/>
</dbReference>
<dbReference type="RefSeq" id="XP_004244617.1">
    <property type="nucleotide sequence ID" value="XM_004244569.5"/>
</dbReference>
<keyword evidence="3" id="KW-0862">Zinc</keyword>
<name>A0A3Q7HL17_SOLLC</name>
<dbReference type="SMR" id="A0A3Q7HL17"/>
<accession>A0A3Q7HL17</accession>
<feature type="domain" description="RING-type" evidence="6">
    <location>
        <begin position="87"/>
        <end position="130"/>
    </location>
</feature>
<dbReference type="InterPro" id="IPR001841">
    <property type="entry name" value="Znf_RING"/>
</dbReference>
<dbReference type="Gramene" id="Solyc08g008080.1.1">
    <property type="protein sequence ID" value="Solyc08g008080.1.1.1"/>
    <property type="gene ID" value="Solyc08g008080.1"/>
</dbReference>
<keyword evidence="8" id="KW-1185">Reference proteome</keyword>